<feature type="domain" description="F-BAR" evidence="7">
    <location>
        <begin position="9"/>
        <end position="287"/>
    </location>
</feature>
<accession>A0ABY7E100</accession>
<dbReference type="PANTHER" id="PTHR23065">
    <property type="entry name" value="PROLINE-SERINE-THREONINE PHOSPHATASE INTERACTING PROTEIN 1"/>
    <property type="match status" value="1"/>
</dbReference>
<evidence type="ECO:0000256" key="1">
    <source>
        <dbReference type="ARBA" id="ARBA00004245"/>
    </source>
</evidence>
<evidence type="ECO:0000256" key="2">
    <source>
        <dbReference type="ARBA" id="ARBA00022490"/>
    </source>
</evidence>
<dbReference type="SMART" id="SM00055">
    <property type="entry name" value="FCH"/>
    <property type="match status" value="1"/>
</dbReference>
<protein>
    <submittedName>
        <fullName evidence="8">PPIP1-like protein</fullName>
    </submittedName>
</protein>
<dbReference type="PROSITE" id="PS51741">
    <property type="entry name" value="F_BAR"/>
    <property type="match status" value="1"/>
</dbReference>
<dbReference type="Pfam" id="PF00611">
    <property type="entry name" value="FCH"/>
    <property type="match status" value="1"/>
</dbReference>
<keyword evidence="5" id="KW-0175">Coiled coil</keyword>
<reference evidence="8" key="1">
    <citation type="submission" date="2022-11" db="EMBL/GenBank/DDBJ databases">
        <title>Centuries of genome instability and evolution in soft-shell clam transmissible cancer (bioRxiv).</title>
        <authorList>
            <person name="Hart S.F.M."/>
            <person name="Yonemitsu M.A."/>
            <person name="Giersch R.M."/>
            <person name="Beal B.F."/>
            <person name="Arriagada G."/>
            <person name="Davis B.W."/>
            <person name="Ostrander E.A."/>
            <person name="Goff S.P."/>
            <person name="Metzger M.J."/>
        </authorList>
    </citation>
    <scope>NUCLEOTIDE SEQUENCE</scope>
    <source>
        <strain evidence="8">MELC-2E11</strain>
        <tissue evidence="8">Siphon/mantle</tissue>
    </source>
</reference>
<evidence type="ECO:0000256" key="6">
    <source>
        <dbReference type="SAM" id="MobiDB-lite"/>
    </source>
</evidence>
<gene>
    <name evidence="8" type="ORF">MAR_010221</name>
</gene>
<keyword evidence="9" id="KW-1185">Reference proteome</keyword>
<comment type="subcellular location">
    <subcellularLocation>
        <location evidence="1">Cytoplasm</location>
        <location evidence="1">Cytoskeleton</location>
    </subcellularLocation>
</comment>
<dbReference type="InterPro" id="IPR031160">
    <property type="entry name" value="F_BAR_dom"/>
</dbReference>
<dbReference type="Gene3D" id="1.20.1270.60">
    <property type="entry name" value="Arfaptin homology (AH) domain/BAR domain"/>
    <property type="match status" value="2"/>
</dbReference>
<dbReference type="PANTHER" id="PTHR23065:SF7">
    <property type="entry name" value="NOSTRIN, ISOFORM H"/>
    <property type="match status" value="1"/>
</dbReference>
<keyword evidence="4" id="KW-0206">Cytoskeleton</keyword>
<feature type="compositionally biased region" description="Polar residues" evidence="6">
    <location>
        <begin position="240"/>
        <end position="249"/>
    </location>
</feature>
<evidence type="ECO:0000256" key="5">
    <source>
        <dbReference type="PROSITE-ProRule" id="PRU01077"/>
    </source>
</evidence>
<evidence type="ECO:0000313" key="9">
    <source>
        <dbReference type="Proteomes" id="UP001164746"/>
    </source>
</evidence>
<proteinExistence type="predicted"/>
<feature type="region of interest" description="Disordered" evidence="6">
    <location>
        <begin position="240"/>
        <end position="287"/>
    </location>
</feature>
<organism evidence="8 9">
    <name type="scientific">Mya arenaria</name>
    <name type="common">Soft-shell clam</name>
    <dbReference type="NCBI Taxonomy" id="6604"/>
    <lineage>
        <taxon>Eukaryota</taxon>
        <taxon>Metazoa</taxon>
        <taxon>Spiralia</taxon>
        <taxon>Lophotrochozoa</taxon>
        <taxon>Mollusca</taxon>
        <taxon>Bivalvia</taxon>
        <taxon>Autobranchia</taxon>
        <taxon>Heteroconchia</taxon>
        <taxon>Euheterodonta</taxon>
        <taxon>Imparidentia</taxon>
        <taxon>Neoheterodontei</taxon>
        <taxon>Myida</taxon>
        <taxon>Myoidea</taxon>
        <taxon>Myidae</taxon>
        <taxon>Mya</taxon>
    </lineage>
</organism>
<evidence type="ECO:0000259" key="7">
    <source>
        <dbReference type="PROSITE" id="PS51741"/>
    </source>
</evidence>
<dbReference type="InterPro" id="IPR027267">
    <property type="entry name" value="AH/BAR_dom_sf"/>
</dbReference>
<evidence type="ECO:0000256" key="3">
    <source>
        <dbReference type="ARBA" id="ARBA00022553"/>
    </source>
</evidence>
<name>A0ABY7E100_MYAAR</name>
<evidence type="ECO:0000256" key="4">
    <source>
        <dbReference type="ARBA" id="ARBA00023212"/>
    </source>
</evidence>
<dbReference type="Proteomes" id="UP001164746">
    <property type="component" value="Chromosome 4"/>
</dbReference>
<dbReference type="InterPro" id="IPR001060">
    <property type="entry name" value="FCH_dom"/>
</dbReference>
<evidence type="ECO:0000313" key="8">
    <source>
        <dbReference type="EMBL" id="WAR03663.1"/>
    </source>
</evidence>
<keyword evidence="3" id="KW-0597">Phosphoprotein</keyword>
<sequence length="287" mass="32865">MDMEIHKYNKFSESFWEIDFNGTLGFELLCKRIRDGQKSSKDIEDFFKKKSKAESQYGKALRNLARMADGKEESGDLGLGWQELKSQTERAARLHKTSAENHALLAEELARFADNMKTEPKQRSYLERCREHIQYELQHGAASKSGTVSCKDIEKVRIKSEKCKELMEKADGQYRAAVEALEQIRRAWEADMEEACKCCENVRDSLERCDVTHDVCDFIQHFMTGNIRPAPIPYENYFSDSRVQNSPNTLPRRRRPKASPIATPPASPLCSSNRAVPQRTDNAGIHV</sequence>
<dbReference type="SUPFAM" id="SSF103657">
    <property type="entry name" value="BAR/IMD domain-like"/>
    <property type="match status" value="1"/>
</dbReference>
<dbReference type="EMBL" id="CP111015">
    <property type="protein sequence ID" value="WAR03663.1"/>
    <property type="molecule type" value="Genomic_DNA"/>
</dbReference>
<feature type="compositionally biased region" description="Polar residues" evidence="6">
    <location>
        <begin position="269"/>
        <end position="281"/>
    </location>
</feature>
<keyword evidence="2" id="KW-0963">Cytoplasm</keyword>